<dbReference type="Proteomes" id="UP000288716">
    <property type="component" value="Unassembled WGS sequence"/>
</dbReference>
<dbReference type="OrthoDB" id="3225452at2759"/>
<dbReference type="CDD" id="cd00131">
    <property type="entry name" value="PAX"/>
    <property type="match status" value="1"/>
</dbReference>
<keyword evidence="6" id="KW-0804">Transcription</keyword>
<dbReference type="PANTHER" id="PTHR45636">
    <property type="entry name" value="PAIRED BOX PROTEIN PAX-6-RELATED-RELATED"/>
    <property type="match status" value="1"/>
</dbReference>
<keyword evidence="4" id="KW-0805">Transcription regulation</keyword>
<dbReference type="FunFam" id="1.10.10.10:FF:000003">
    <property type="entry name" value="Paired box protein Pax-6"/>
    <property type="match status" value="1"/>
</dbReference>
<dbReference type="SUPFAM" id="SSF46689">
    <property type="entry name" value="Homeodomain-like"/>
    <property type="match status" value="1"/>
</dbReference>
<dbReference type="GO" id="GO:0000978">
    <property type="term" value="F:RNA polymerase II cis-regulatory region sequence-specific DNA binding"/>
    <property type="evidence" value="ECO:0007669"/>
    <property type="project" value="TreeGrafter"/>
</dbReference>
<dbReference type="PRINTS" id="PR00027">
    <property type="entry name" value="PAIREDBOX"/>
</dbReference>
<name>A0A443SI23_9ACAR</name>
<dbReference type="Gene3D" id="1.10.10.10">
    <property type="entry name" value="Winged helix-like DNA-binding domain superfamily/Winged helix DNA-binding domain"/>
    <property type="match status" value="2"/>
</dbReference>
<dbReference type="GO" id="GO:0000981">
    <property type="term" value="F:DNA-binding transcription factor activity, RNA polymerase II-specific"/>
    <property type="evidence" value="ECO:0007669"/>
    <property type="project" value="TreeGrafter"/>
</dbReference>
<evidence type="ECO:0000256" key="3">
    <source>
        <dbReference type="ARBA" id="ARBA00022724"/>
    </source>
</evidence>
<dbReference type="PANTHER" id="PTHR45636:SF16">
    <property type="entry name" value="PAIRED BOX POX-MESO PROTEIN"/>
    <property type="match status" value="1"/>
</dbReference>
<keyword evidence="7" id="KW-0539">Nucleus</keyword>
<dbReference type="InterPro" id="IPR001523">
    <property type="entry name" value="Paired_dom"/>
</dbReference>
<dbReference type="PROSITE" id="PS51057">
    <property type="entry name" value="PAIRED_2"/>
    <property type="match status" value="1"/>
</dbReference>
<accession>A0A443SI23</accession>
<feature type="domain" description="Paired" evidence="8">
    <location>
        <begin position="24"/>
        <end position="150"/>
    </location>
</feature>
<keyword evidence="10" id="KW-1185">Reference proteome</keyword>
<dbReference type="GO" id="GO:0005634">
    <property type="term" value="C:nucleus"/>
    <property type="evidence" value="ECO:0007669"/>
    <property type="project" value="UniProtKB-SubCell"/>
</dbReference>
<gene>
    <name evidence="9" type="ORF">B4U80_00580</name>
</gene>
<evidence type="ECO:0000256" key="1">
    <source>
        <dbReference type="ARBA" id="ARBA00004123"/>
    </source>
</evidence>
<organism evidence="9 10">
    <name type="scientific">Leptotrombidium deliense</name>
    <dbReference type="NCBI Taxonomy" id="299467"/>
    <lineage>
        <taxon>Eukaryota</taxon>
        <taxon>Metazoa</taxon>
        <taxon>Ecdysozoa</taxon>
        <taxon>Arthropoda</taxon>
        <taxon>Chelicerata</taxon>
        <taxon>Arachnida</taxon>
        <taxon>Acari</taxon>
        <taxon>Acariformes</taxon>
        <taxon>Trombidiformes</taxon>
        <taxon>Prostigmata</taxon>
        <taxon>Anystina</taxon>
        <taxon>Parasitengona</taxon>
        <taxon>Trombiculoidea</taxon>
        <taxon>Trombiculidae</taxon>
        <taxon>Leptotrombidium</taxon>
    </lineage>
</organism>
<evidence type="ECO:0000256" key="4">
    <source>
        <dbReference type="ARBA" id="ARBA00023015"/>
    </source>
</evidence>
<comment type="caution">
    <text evidence="9">The sequence shown here is derived from an EMBL/GenBank/DDBJ whole genome shotgun (WGS) entry which is preliminary data.</text>
</comment>
<sequence>MSSGVYPFVNLIFCVLETIEPQQGYGEVNQLGGVFVNGRPLPNHKRRAIVTMAQAGVRPCDISRQLRVSHGCVSKILHRFNETGKIEPGAIGGSKPRVTTPKVVDYIKKLKQKDAGIFAWEIRDRLLADAICSRDNVPSVSSIRSVLFEYARVFYSNMFCSRILRNRINNSGHTQTNHTYIDEKERHATATIFGQIYPPFSCMPTSGPQHGSIANHSSQAITLRDMGKFNSIRQPYWQHYAVADLFTGHSTGTGGYHSSTTTPNVVTTTISNNSDHQMGQSFSSSDSKAVFNNYSVQNYYNQCMNNHERFMQCFQHQHPHIGASTHALLSPHSVKQEDLNCF</sequence>
<dbReference type="EMBL" id="NCKV01002212">
    <property type="protein sequence ID" value="RWS27167.1"/>
    <property type="molecule type" value="Genomic_DNA"/>
</dbReference>
<evidence type="ECO:0000256" key="7">
    <source>
        <dbReference type="ARBA" id="ARBA00023242"/>
    </source>
</evidence>
<evidence type="ECO:0000256" key="6">
    <source>
        <dbReference type="ARBA" id="ARBA00023163"/>
    </source>
</evidence>
<dbReference type="InterPro" id="IPR043182">
    <property type="entry name" value="PAIRED_DNA-bd_dom"/>
</dbReference>
<dbReference type="STRING" id="299467.A0A443SI23"/>
<comment type="subcellular location">
    <subcellularLocation>
        <location evidence="1">Nucleus</location>
    </subcellularLocation>
</comment>
<keyword evidence="5" id="KW-0238">DNA-binding</keyword>
<dbReference type="InterPro" id="IPR036388">
    <property type="entry name" value="WH-like_DNA-bd_sf"/>
</dbReference>
<dbReference type="InterPro" id="IPR043565">
    <property type="entry name" value="PAX_fam"/>
</dbReference>
<keyword evidence="3" id="KW-0563">Paired box</keyword>
<dbReference type="VEuPathDB" id="VectorBase:LDEU004872"/>
<evidence type="ECO:0000313" key="9">
    <source>
        <dbReference type="EMBL" id="RWS27167.1"/>
    </source>
</evidence>
<keyword evidence="2" id="KW-0217">Developmental protein</keyword>
<evidence type="ECO:0000256" key="5">
    <source>
        <dbReference type="ARBA" id="ARBA00023125"/>
    </source>
</evidence>
<dbReference type="InterPro" id="IPR009057">
    <property type="entry name" value="Homeodomain-like_sf"/>
</dbReference>
<dbReference type="AlphaFoldDB" id="A0A443SI23"/>
<evidence type="ECO:0000256" key="2">
    <source>
        <dbReference type="ARBA" id="ARBA00022473"/>
    </source>
</evidence>
<dbReference type="PROSITE" id="PS00034">
    <property type="entry name" value="PAIRED_1"/>
    <property type="match status" value="1"/>
</dbReference>
<dbReference type="SMART" id="SM00351">
    <property type="entry name" value="PAX"/>
    <property type="match status" value="1"/>
</dbReference>
<evidence type="ECO:0000259" key="8">
    <source>
        <dbReference type="PROSITE" id="PS51057"/>
    </source>
</evidence>
<protein>
    <submittedName>
        <fullName evidence="9">Pox-meso-like protein</fullName>
    </submittedName>
</protein>
<reference evidence="9 10" key="1">
    <citation type="journal article" date="2018" name="Gigascience">
        <title>Genomes of trombidid mites reveal novel predicted allergens and laterally-transferred genes associated with secondary metabolism.</title>
        <authorList>
            <person name="Dong X."/>
            <person name="Chaisiri K."/>
            <person name="Xia D."/>
            <person name="Armstrong S.D."/>
            <person name="Fang Y."/>
            <person name="Donnelly M.J."/>
            <person name="Kadowaki T."/>
            <person name="McGarry J.W."/>
            <person name="Darby A.C."/>
            <person name="Makepeace B.L."/>
        </authorList>
    </citation>
    <scope>NUCLEOTIDE SEQUENCE [LARGE SCALE GENOMIC DNA]</scope>
    <source>
        <strain evidence="9">UoL-UT</strain>
    </source>
</reference>
<proteinExistence type="predicted"/>
<evidence type="ECO:0000313" key="10">
    <source>
        <dbReference type="Proteomes" id="UP000288716"/>
    </source>
</evidence>
<dbReference type="Pfam" id="PF00292">
    <property type="entry name" value="PAX"/>
    <property type="match status" value="1"/>
</dbReference>